<keyword evidence="2" id="KW-1185">Reference proteome</keyword>
<dbReference type="RefSeq" id="WP_272179153.1">
    <property type="nucleotide sequence ID" value="NZ_JAQOSK010000033.1"/>
</dbReference>
<organism evidence="1 2">
    <name type="scientific">Streptomyces gilvifuscus</name>
    <dbReference type="NCBI Taxonomy" id="1550617"/>
    <lineage>
        <taxon>Bacteria</taxon>
        <taxon>Bacillati</taxon>
        <taxon>Actinomycetota</taxon>
        <taxon>Actinomycetes</taxon>
        <taxon>Kitasatosporales</taxon>
        <taxon>Streptomycetaceae</taxon>
        <taxon>Streptomyces</taxon>
    </lineage>
</organism>
<evidence type="ECO:0000313" key="2">
    <source>
        <dbReference type="Proteomes" id="UP001221328"/>
    </source>
</evidence>
<protein>
    <submittedName>
        <fullName evidence="1">Uncharacterized protein</fullName>
    </submittedName>
</protein>
<sequence length="473" mass="50202">MKIEYGLSVPLGALGFDAGKDKIVFNVQSELNMYTDDAADAMKIWGWDPAALRPEDHYRIDQLLRMYVFQRDQVISALDRVNDQLYDYASDEEIKQELEDFKGLLVEKTAELRKEARKHLSTPGSIASFSEYGEWEAHLRGTGFPATAGVIAFQHPSVARYLGPIPSLAMGGYSGEGVYFRLTERSYPRDWIEDGRLYDLVDMALALQAELQLQCLLTDREFTRVIEPRGQQFAYLKAEAARRAAAEQGSSFWADFGDILGIVSAVAGVLALVPVLTPIMGPVAAVTAIASLGAHTVDAAIKGDWDAGTIVGLGADALAALPGVGAVAKSLRSCKAVVKTIGSGAKASYKASVVTRRAGLAFLAETGGVGASDATKVFNYIGTKGAKVVGASERAGKLTGKVLQGSVNLATQIPLVVEMSTGTDMGEEKNVAGGAALTANYGQTIGSWGAVGTAAQRTATVSLATFGRIIGRH</sequence>
<accession>A0ABT5G959</accession>
<name>A0ABT5G959_9ACTN</name>
<dbReference type="Proteomes" id="UP001221328">
    <property type="component" value="Unassembled WGS sequence"/>
</dbReference>
<dbReference type="EMBL" id="JAQOSK010000033">
    <property type="protein sequence ID" value="MDC2961319.1"/>
    <property type="molecule type" value="Genomic_DNA"/>
</dbReference>
<evidence type="ECO:0000313" key="1">
    <source>
        <dbReference type="EMBL" id="MDC2961319.1"/>
    </source>
</evidence>
<proteinExistence type="predicted"/>
<comment type="caution">
    <text evidence="1">The sequence shown here is derived from an EMBL/GenBank/DDBJ whole genome shotgun (WGS) entry which is preliminary data.</text>
</comment>
<reference evidence="1 2" key="1">
    <citation type="journal article" date="2015" name="Int. J. Syst. Evol. Microbiol.">
        <title>Streptomyces gilvifuscus sp. nov., an actinomycete that produces antibacterial compounds isolated from soil.</title>
        <authorList>
            <person name="Nguyen T.M."/>
            <person name="Kim J."/>
        </authorList>
    </citation>
    <scope>NUCLEOTIDE SEQUENCE [LARGE SCALE GENOMIC DNA]</scope>
    <source>
        <strain evidence="1 2">T113</strain>
    </source>
</reference>
<gene>
    <name evidence="1" type="ORF">PO587_43535</name>
</gene>